<dbReference type="SUPFAM" id="SSF48726">
    <property type="entry name" value="Immunoglobulin"/>
    <property type="match status" value="1"/>
</dbReference>
<sequence length="160" mass="17742">MAPANPTPSHPSVFILKSQDSSGTTACLAKDFYPKEVKISMNPGSPVLYERAEPVLTARRKYGAIKIVNTTLNEDVHCSVQHNNQKIDRTLASEKQPDFSTLAHTASVTEACRTSDSSLQDKHFVHHYFGAETVANKEHRSEHDYGNQMHHVLSLEGANQ</sequence>
<dbReference type="InterPro" id="IPR003597">
    <property type="entry name" value="Ig_C1-set"/>
</dbReference>
<evidence type="ECO:0000313" key="3">
    <source>
        <dbReference type="Proteomes" id="UP000050525"/>
    </source>
</evidence>
<gene>
    <name evidence="2" type="ORF">Y1Q_0007742</name>
</gene>
<comment type="caution">
    <text evidence="2">The sequence shown here is derived from an EMBL/GenBank/DDBJ whole genome shotgun (WGS) entry which is preliminary data.</text>
</comment>
<evidence type="ECO:0000259" key="1">
    <source>
        <dbReference type="Pfam" id="PF07654"/>
    </source>
</evidence>
<feature type="domain" description="Immunoglobulin C1-set" evidence="1">
    <location>
        <begin position="22"/>
        <end position="83"/>
    </location>
</feature>
<dbReference type="Gene3D" id="2.60.40.10">
    <property type="entry name" value="Immunoglobulins"/>
    <property type="match status" value="1"/>
</dbReference>
<protein>
    <recommendedName>
        <fullName evidence="1">Immunoglobulin C1-set domain-containing protein</fullName>
    </recommendedName>
</protein>
<evidence type="ECO:0000313" key="2">
    <source>
        <dbReference type="EMBL" id="KYO34308.1"/>
    </source>
</evidence>
<proteinExistence type="predicted"/>
<dbReference type="Pfam" id="PF07654">
    <property type="entry name" value="C1-set"/>
    <property type="match status" value="1"/>
</dbReference>
<organism evidence="2 3">
    <name type="scientific">Alligator mississippiensis</name>
    <name type="common">American alligator</name>
    <dbReference type="NCBI Taxonomy" id="8496"/>
    <lineage>
        <taxon>Eukaryota</taxon>
        <taxon>Metazoa</taxon>
        <taxon>Chordata</taxon>
        <taxon>Craniata</taxon>
        <taxon>Vertebrata</taxon>
        <taxon>Euteleostomi</taxon>
        <taxon>Archelosauria</taxon>
        <taxon>Archosauria</taxon>
        <taxon>Crocodylia</taxon>
        <taxon>Alligatoridae</taxon>
        <taxon>Alligatorinae</taxon>
        <taxon>Alligator</taxon>
    </lineage>
</organism>
<dbReference type="InterPro" id="IPR013783">
    <property type="entry name" value="Ig-like_fold"/>
</dbReference>
<name>A0A151NBW2_ALLMI</name>
<keyword evidence="3" id="KW-1185">Reference proteome</keyword>
<reference evidence="2 3" key="1">
    <citation type="journal article" date="2012" name="Genome Biol.">
        <title>Sequencing three crocodilian genomes to illuminate the evolution of archosaurs and amniotes.</title>
        <authorList>
            <person name="St John J.A."/>
            <person name="Braun E.L."/>
            <person name="Isberg S.R."/>
            <person name="Miles L.G."/>
            <person name="Chong A.Y."/>
            <person name="Gongora J."/>
            <person name="Dalzell P."/>
            <person name="Moran C."/>
            <person name="Bed'hom B."/>
            <person name="Abzhanov A."/>
            <person name="Burgess S.C."/>
            <person name="Cooksey A.M."/>
            <person name="Castoe T.A."/>
            <person name="Crawford N.G."/>
            <person name="Densmore L.D."/>
            <person name="Drew J.C."/>
            <person name="Edwards S.V."/>
            <person name="Faircloth B.C."/>
            <person name="Fujita M.K."/>
            <person name="Greenwold M.J."/>
            <person name="Hoffmann F.G."/>
            <person name="Howard J.M."/>
            <person name="Iguchi T."/>
            <person name="Janes D.E."/>
            <person name="Khan S.Y."/>
            <person name="Kohno S."/>
            <person name="de Koning A.J."/>
            <person name="Lance S.L."/>
            <person name="McCarthy F.M."/>
            <person name="McCormack J.E."/>
            <person name="Merchant M.E."/>
            <person name="Peterson D.G."/>
            <person name="Pollock D.D."/>
            <person name="Pourmand N."/>
            <person name="Raney B.J."/>
            <person name="Roessler K.A."/>
            <person name="Sanford J.R."/>
            <person name="Sawyer R.H."/>
            <person name="Schmidt C.J."/>
            <person name="Triplett E.W."/>
            <person name="Tuberville T.D."/>
            <person name="Venegas-Anaya M."/>
            <person name="Howard J.T."/>
            <person name="Jarvis E.D."/>
            <person name="Guillette L.J.Jr."/>
            <person name="Glenn T.C."/>
            <person name="Green R.E."/>
            <person name="Ray D.A."/>
        </authorList>
    </citation>
    <scope>NUCLEOTIDE SEQUENCE [LARGE SCALE GENOMIC DNA]</scope>
    <source>
        <strain evidence="2">KSC_2009_1</strain>
    </source>
</reference>
<dbReference type="STRING" id="8496.A0A151NBW2"/>
<dbReference type="AlphaFoldDB" id="A0A151NBW2"/>
<dbReference type="InterPro" id="IPR036179">
    <property type="entry name" value="Ig-like_dom_sf"/>
</dbReference>
<accession>A0A151NBW2</accession>
<dbReference type="Proteomes" id="UP000050525">
    <property type="component" value="Unassembled WGS sequence"/>
</dbReference>
<dbReference type="EMBL" id="AKHW03003549">
    <property type="protein sequence ID" value="KYO34308.1"/>
    <property type="molecule type" value="Genomic_DNA"/>
</dbReference>